<evidence type="ECO:0000313" key="8">
    <source>
        <dbReference type="Proteomes" id="UP000269793"/>
    </source>
</evidence>
<dbReference type="PANTHER" id="PTHR13780">
    <property type="entry name" value="AMP-ACTIVATED PROTEIN KINASE, GAMMA REGULATORY SUBUNIT"/>
    <property type="match status" value="1"/>
</dbReference>
<keyword evidence="2" id="KW-0677">Repeat</keyword>
<organism evidence="7 8">
    <name type="scientific">Malassezia restricta (strain ATCC 96810 / NBRC 103918 / CBS 7877)</name>
    <name type="common">Seborrheic dermatitis infection agent</name>
    <dbReference type="NCBI Taxonomy" id="425264"/>
    <lineage>
        <taxon>Eukaryota</taxon>
        <taxon>Fungi</taxon>
        <taxon>Dikarya</taxon>
        <taxon>Basidiomycota</taxon>
        <taxon>Ustilaginomycotina</taxon>
        <taxon>Malasseziomycetes</taxon>
        <taxon>Malasseziales</taxon>
        <taxon>Malasseziaceae</taxon>
        <taxon>Malassezia</taxon>
    </lineage>
</organism>
<evidence type="ECO:0000256" key="5">
    <source>
        <dbReference type="SAM" id="MobiDB-lite"/>
    </source>
</evidence>
<evidence type="ECO:0000259" key="6">
    <source>
        <dbReference type="PROSITE" id="PS51371"/>
    </source>
</evidence>
<keyword evidence="7" id="KW-0418">Kinase</keyword>
<accession>A0A3G2S384</accession>
<dbReference type="GO" id="GO:0019887">
    <property type="term" value="F:protein kinase regulator activity"/>
    <property type="evidence" value="ECO:0007669"/>
    <property type="project" value="TreeGrafter"/>
</dbReference>
<sequence length="478" mass="52745">MTGTEDGGPATLSVDQAPIVVGGSSPTDTSAAQSAARRADRRLAKLKQHHLHSLHAIRHFLCTHSSYDVLPVSFRLVMFDTQLSIKSALDVMFQSGVVSAPLWRSTLDQDTQDPSNRPGFAGMITVNDIIHLIQFYYYTSTNYDTATLDVETMRLDRLREIEHALNVPPPPLLWIGPLSPLSEAGELLVRTHARRIPLLDYNEDLQVESVLSVLTQYRLLKFIAMNCREVSGLKASIGSLGIGTYTYAHQLARKRRTPLARLRMPDQEPPHDAGPYWPLLTATLDTTVFDVVHMFSENGVSAVPILDEDGDVVDIYESVDVITLLRTGVYSQLDLTIGQALERRPADHMGVACCSSDDSLASIFMMIKERRTHRMIVMEPDPSMDATWATPVMDQPGDEHPATFPLHPKGRLAGIICLSDLLRYIIGQPTQPASETTPVPSVTDTNAFSQSSSNASSQDLYTDPTTYAGHIPHTTPFT</sequence>
<gene>
    <name evidence="7" type="primary">cbs2</name>
    <name evidence="7" type="ORF">DNF11_0822</name>
</gene>
<dbReference type="EMBL" id="CP033149">
    <property type="protein sequence ID" value="AYO41772.1"/>
    <property type="molecule type" value="Genomic_DNA"/>
</dbReference>
<dbReference type="Pfam" id="PF00571">
    <property type="entry name" value="CBS"/>
    <property type="match status" value="1"/>
</dbReference>
<evidence type="ECO:0000256" key="1">
    <source>
        <dbReference type="ARBA" id="ARBA00006750"/>
    </source>
</evidence>
<evidence type="ECO:0000313" key="7">
    <source>
        <dbReference type="EMBL" id="AYO41772.1"/>
    </source>
</evidence>
<dbReference type="PANTHER" id="PTHR13780:SF35">
    <property type="entry name" value="LD22662P"/>
    <property type="match status" value="1"/>
</dbReference>
<evidence type="ECO:0000256" key="4">
    <source>
        <dbReference type="PROSITE-ProRule" id="PRU00703"/>
    </source>
</evidence>
<feature type="domain" description="CBS" evidence="6">
    <location>
        <begin position="168"/>
        <end position="230"/>
    </location>
</feature>
<feature type="region of interest" description="Disordered" evidence="5">
    <location>
        <begin position="1"/>
        <end position="38"/>
    </location>
</feature>
<dbReference type="Gene3D" id="3.10.580.10">
    <property type="entry name" value="CBS-domain"/>
    <property type="match status" value="2"/>
</dbReference>
<dbReference type="SUPFAM" id="SSF54631">
    <property type="entry name" value="CBS-domain pair"/>
    <property type="match status" value="2"/>
</dbReference>
<name>A0A3G2S384_MALR7</name>
<dbReference type="VEuPathDB" id="FungiDB:DNF11_0822"/>
<dbReference type="GO" id="GO:0019901">
    <property type="term" value="F:protein kinase binding"/>
    <property type="evidence" value="ECO:0007669"/>
    <property type="project" value="TreeGrafter"/>
</dbReference>
<feature type="domain" description="CBS" evidence="6">
    <location>
        <begin position="273"/>
        <end position="335"/>
    </location>
</feature>
<dbReference type="AlphaFoldDB" id="A0A3G2S384"/>
<dbReference type="GO" id="GO:0031588">
    <property type="term" value="C:nucleotide-activated protein kinase complex"/>
    <property type="evidence" value="ECO:0007669"/>
    <property type="project" value="TreeGrafter"/>
</dbReference>
<keyword evidence="7" id="KW-0808">Transferase</keyword>
<keyword evidence="3 4" id="KW-0129">CBS domain</keyword>
<keyword evidence="8" id="KW-1185">Reference proteome</keyword>
<dbReference type="InterPro" id="IPR050511">
    <property type="entry name" value="AMPK_gamma/SDS23_families"/>
</dbReference>
<evidence type="ECO:0000256" key="2">
    <source>
        <dbReference type="ARBA" id="ARBA00022737"/>
    </source>
</evidence>
<proteinExistence type="inferred from homology"/>
<dbReference type="InterPro" id="IPR000644">
    <property type="entry name" value="CBS_dom"/>
</dbReference>
<feature type="compositionally biased region" description="Low complexity" evidence="5">
    <location>
        <begin position="446"/>
        <end position="458"/>
    </location>
</feature>
<dbReference type="GO" id="GO:0005737">
    <property type="term" value="C:cytoplasm"/>
    <property type="evidence" value="ECO:0007669"/>
    <property type="project" value="TreeGrafter"/>
</dbReference>
<comment type="similarity">
    <text evidence="1">Belongs to the 5'-AMP-activated protein kinase gamma subunit family.</text>
</comment>
<dbReference type="GO" id="GO:0016208">
    <property type="term" value="F:AMP binding"/>
    <property type="evidence" value="ECO:0007669"/>
    <property type="project" value="TreeGrafter"/>
</dbReference>
<dbReference type="PROSITE" id="PS51371">
    <property type="entry name" value="CBS"/>
    <property type="match status" value="2"/>
</dbReference>
<dbReference type="STRING" id="425264.A0A3G2S384"/>
<dbReference type="SMART" id="SM00116">
    <property type="entry name" value="CBS"/>
    <property type="match status" value="4"/>
</dbReference>
<protein>
    <submittedName>
        <fullName evidence="7">5'-AMP-activated protein kinase subunit gamma</fullName>
    </submittedName>
</protein>
<evidence type="ECO:0000256" key="3">
    <source>
        <dbReference type="ARBA" id="ARBA00023122"/>
    </source>
</evidence>
<feature type="compositionally biased region" description="Polar residues" evidence="5">
    <location>
        <begin position="430"/>
        <end position="445"/>
    </location>
</feature>
<dbReference type="GO" id="GO:0005634">
    <property type="term" value="C:nucleus"/>
    <property type="evidence" value="ECO:0007669"/>
    <property type="project" value="TreeGrafter"/>
</dbReference>
<dbReference type="Proteomes" id="UP000269793">
    <property type="component" value="Chromosome II"/>
</dbReference>
<feature type="region of interest" description="Disordered" evidence="5">
    <location>
        <begin position="430"/>
        <end position="478"/>
    </location>
</feature>
<dbReference type="InterPro" id="IPR046342">
    <property type="entry name" value="CBS_dom_sf"/>
</dbReference>
<dbReference type="GO" id="GO:0016301">
    <property type="term" value="F:kinase activity"/>
    <property type="evidence" value="ECO:0007669"/>
    <property type="project" value="UniProtKB-KW"/>
</dbReference>
<feature type="compositionally biased region" description="Low complexity" evidence="5">
    <location>
        <begin position="27"/>
        <end position="36"/>
    </location>
</feature>
<dbReference type="OrthoDB" id="286637at2759"/>
<reference evidence="7 8" key="1">
    <citation type="submission" date="2018-10" db="EMBL/GenBank/DDBJ databases">
        <title>Complete genome sequence of Malassezia restricta CBS 7877.</title>
        <authorList>
            <person name="Morand S.C."/>
            <person name="Bertignac M."/>
            <person name="Iltis A."/>
            <person name="Kolder I."/>
            <person name="Pirovano W."/>
            <person name="Jourdain R."/>
            <person name="Clavaud C."/>
        </authorList>
    </citation>
    <scope>NUCLEOTIDE SEQUENCE [LARGE SCALE GENOMIC DNA]</scope>
    <source>
        <strain evidence="7 8">CBS 7877</strain>
    </source>
</reference>